<evidence type="ECO:0008006" key="4">
    <source>
        <dbReference type="Google" id="ProtNLM"/>
    </source>
</evidence>
<dbReference type="Pfam" id="PF14023">
    <property type="entry name" value="Bestrophin-like"/>
    <property type="match status" value="1"/>
</dbReference>
<dbReference type="Proteomes" id="UP001269144">
    <property type="component" value="Unassembled WGS sequence"/>
</dbReference>
<name>A0ABU2HND1_9RHOB</name>
<keyword evidence="1" id="KW-0812">Transmembrane</keyword>
<sequence length="259" mass="28742">MFEIWQNVTLGTAFVGGTILVSLVTYFLARRLLAGSEVERHRELASSIVVRLGALQGLILALVFAQEMASYQRLEGVLSAEANAVADIYNDAIRYDSAEAEPVKAAMLHYVDAVVTREWPENGPGGQLSAEGWVAWDGAYRRLLDLVPTTPRQQALHDNMLNRIHDISRSRNQRDRSWSLPTFALFWFAAISGVVLISAGYYIFPPERQNIVLMTIFATYTGIVMFMIFAFANPYNPPAAIQPEPLKALLETFRSGGGS</sequence>
<evidence type="ECO:0000313" key="2">
    <source>
        <dbReference type="EMBL" id="MDS9466546.1"/>
    </source>
</evidence>
<feature type="transmembrane region" description="Helical" evidence="1">
    <location>
        <begin position="178"/>
        <end position="204"/>
    </location>
</feature>
<keyword evidence="3" id="KW-1185">Reference proteome</keyword>
<feature type="transmembrane region" description="Helical" evidence="1">
    <location>
        <begin position="48"/>
        <end position="65"/>
    </location>
</feature>
<reference evidence="3" key="1">
    <citation type="submission" date="2023-07" db="EMBL/GenBank/DDBJ databases">
        <title>Paracoccus sp. MBLB3053 whole genome sequence.</title>
        <authorList>
            <person name="Hwang C.Y."/>
            <person name="Cho E.-S."/>
            <person name="Seo M.-J."/>
        </authorList>
    </citation>
    <scope>NUCLEOTIDE SEQUENCE [LARGE SCALE GENOMIC DNA]</scope>
    <source>
        <strain evidence="3">MBLB3053</strain>
    </source>
</reference>
<proteinExistence type="predicted"/>
<keyword evidence="1" id="KW-1133">Transmembrane helix</keyword>
<evidence type="ECO:0000313" key="3">
    <source>
        <dbReference type="Proteomes" id="UP001269144"/>
    </source>
</evidence>
<gene>
    <name evidence="2" type="ORF">RGQ15_03005</name>
</gene>
<keyword evidence="1" id="KW-0472">Membrane</keyword>
<dbReference type="RefSeq" id="WP_311158736.1">
    <property type="nucleotide sequence ID" value="NZ_JAVQLW010000001.1"/>
</dbReference>
<dbReference type="EMBL" id="JAVQLW010000001">
    <property type="protein sequence ID" value="MDS9466546.1"/>
    <property type="molecule type" value="Genomic_DNA"/>
</dbReference>
<protein>
    <recommendedName>
        <fullName evidence="4">DUF4239 domain-containing protein</fullName>
    </recommendedName>
</protein>
<feature type="transmembrane region" description="Helical" evidence="1">
    <location>
        <begin position="7"/>
        <end position="28"/>
    </location>
</feature>
<feature type="transmembrane region" description="Helical" evidence="1">
    <location>
        <begin position="210"/>
        <end position="232"/>
    </location>
</feature>
<organism evidence="2 3">
    <name type="scientific">Paracoccus aurantius</name>
    <dbReference type="NCBI Taxonomy" id="3073814"/>
    <lineage>
        <taxon>Bacteria</taxon>
        <taxon>Pseudomonadati</taxon>
        <taxon>Pseudomonadota</taxon>
        <taxon>Alphaproteobacteria</taxon>
        <taxon>Rhodobacterales</taxon>
        <taxon>Paracoccaceae</taxon>
        <taxon>Paracoccus</taxon>
    </lineage>
</organism>
<evidence type="ECO:0000256" key="1">
    <source>
        <dbReference type="SAM" id="Phobius"/>
    </source>
</evidence>
<dbReference type="InterPro" id="IPR025333">
    <property type="entry name" value="DUF4239"/>
</dbReference>
<accession>A0ABU2HND1</accession>
<comment type="caution">
    <text evidence="2">The sequence shown here is derived from an EMBL/GenBank/DDBJ whole genome shotgun (WGS) entry which is preliminary data.</text>
</comment>